<feature type="region of interest" description="Disordered" evidence="1">
    <location>
        <begin position="16"/>
        <end position="59"/>
    </location>
</feature>
<gene>
    <name evidence="2" type="ORF">ZYGR_0AS03720</name>
</gene>
<dbReference type="EMBL" id="BDGX01000045">
    <property type="protein sequence ID" value="GAV55049.1"/>
    <property type="molecule type" value="Genomic_DNA"/>
</dbReference>
<dbReference type="AlphaFoldDB" id="A0A1Q3AH27"/>
<evidence type="ECO:0000256" key="1">
    <source>
        <dbReference type="SAM" id="MobiDB-lite"/>
    </source>
</evidence>
<feature type="compositionally biased region" description="Basic and acidic residues" evidence="1">
    <location>
        <begin position="16"/>
        <end position="36"/>
    </location>
</feature>
<organism evidence="2 3">
    <name type="scientific">Zygosaccharomyces rouxii</name>
    <dbReference type="NCBI Taxonomy" id="4956"/>
    <lineage>
        <taxon>Eukaryota</taxon>
        <taxon>Fungi</taxon>
        <taxon>Dikarya</taxon>
        <taxon>Ascomycota</taxon>
        <taxon>Saccharomycotina</taxon>
        <taxon>Saccharomycetes</taxon>
        <taxon>Saccharomycetales</taxon>
        <taxon>Saccharomycetaceae</taxon>
        <taxon>Zygosaccharomyces</taxon>
    </lineage>
</organism>
<reference evidence="2 3" key="1">
    <citation type="submission" date="2016-08" db="EMBL/GenBank/DDBJ databases">
        <title>Draft genome sequence of allopolyploid Zygosaccharomyces rouxii.</title>
        <authorList>
            <person name="Watanabe J."/>
            <person name="Uehara K."/>
            <person name="Mogi Y."/>
            <person name="Tsukioka Y."/>
        </authorList>
    </citation>
    <scope>NUCLEOTIDE SEQUENCE [LARGE SCALE GENOMIC DNA]</scope>
    <source>
        <strain evidence="2 3">NBRC 110957</strain>
    </source>
</reference>
<protein>
    <submittedName>
        <fullName evidence="2">Uncharacterized protein</fullName>
    </submittedName>
</protein>
<evidence type="ECO:0000313" key="2">
    <source>
        <dbReference type="EMBL" id="GAV55049.1"/>
    </source>
</evidence>
<proteinExistence type="predicted"/>
<sequence>MSFSVAEEERCNLERYRFPRRDEEGHDRPESLERQGLKSSISRHRQLDVESLGGQTPENNSLYQELSKYKMVFVPNHCHQRHQHREPQKSILRRSNVKERESLSPLRQRYGQPPAADSDYVYHSPRETIRNFNEQMERNSNGRYGSLVEFANDNKLDVEGKVFASCEEPKIDLEQGLEEALKATRIS</sequence>
<name>A0A1Q3AH27_ZYGRO</name>
<feature type="region of interest" description="Disordered" evidence="1">
    <location>
        <begin position="79"/>
        <end position="120"/>
    </location>
</feature>
<dbReference type="OrthoDB" id="4066875at2759"/>
<evidence type="ECO:0000313" key="3">
    <source>
        <dbReference type="Proteomes" id="UP000187013"/>
    </source>
</evidence>
<dbReference type="Proteomes" id="UP000187013">
    <property type="component" value="Unassembled WGS sequence"/>
</dbReference>
<comment type="caution">
    <text evidence="2">The sequence shown here is derived from an EMBL/GenBank/DDBJ whole genome shotgun (WGS) entry which is preliminary data.</text>
</comment>
<accession>A0A1Q3AH27</accession>